<reference evidence="1 2" key="1">
    <citation type="submission" date="2019-07" db="EMBL/GenBank/DDBJ databases">
        <title>Whole genome shotgun sequence of Segetibacter aerophilus NBRC 106135.</title>
        <authorList>
            <person name="Hosoyama A."/>
            <person name="Uohara A."/>
            <person name="Ohji S."/>
            <person name="Ichikawa N."/>
        </authorList>
    </citation>
    <scope>NUCLEOTIDE SEQUENCE [LARGE SCALE GENOMIC DNA]</scope>
    <source>
        <strain evidence="1 2">NBRC 106135</strain>
    </source>
</reference>
<organism evidence="1 2">
    <name type="scientific">Segetibacter aerophilus</name>
    <dbReference type="NCBI Taxonomy" id="670293"/>
    <lineage>
        <taxon>Bacteria</taxon>
        <taxon>Pseudomonadati</taxon>
        <taxon>Bacteroidota</taxon>
        <taxon>Chitinophagia</taxon>
        <taxon>Chitinophagales</taxon>
        <taxon>Chitinophagaceae</taxon>
        <taxon>Segetibacter</taxon>
    </lineage>
</organism>
<protein>
    <submittedName>
        <fullName evidence="1">Uncharacterized protein</fullName>
    </submittedName>
</protein>
<evidence type="ECO:0000313" key="1">
    <source>
        <dbReference type="EMBL" id="GEO11977.1"/>
    </source>
</evidence>
<evidence type="ECO:0000313" key="2">
    <source>
        <dbReference type="Proteomes" id="UP000321513"/>
    </source>
</evidence>
<dbReference type="OrthoDB" id="675429at2"/>
<dbReference type="Proteomes" id="UP000321513">
    <property type="component" value="Unassembled WGS sequence"/>
</dbReference>
<proteinExistence type="predicted"/>
<gene>
    <name evidence="1" type="ORF">SAE01_44730</name>
</gene>
<accession>A0A512BJH8</accession>
<sequence>MKSAKRDLLVLTKKVSINEKELQLEVEKLHDLLFHVESMDNFCIANEIIDLNKYKIIENPIKIRRLISSNKLQPFQFINNKN</sequence>
<keyword evidence="2" id="KW-1185">Reference proteome</keyword>
<dbReference type="RefSeq" id="WP_147206102.1">
    <property type="nucleotide sequence ID" value="NZ_BJYT01000034.1"/>
</dbReference>
<dbReference type="EMBL" id="BJYT01000034">
    <property type="protein sequence ID" value="GEO11977.1"/>
    <property type="molecule type" value="Genomic_DNA"/>
</dbReference>
<name>A0A512BJH8_9BACT</name>
<dbReference type="AlphaFoldDB" id="A0A512BJH8"/>
<comment type="caution">
    <text evidence="1">The sequence shown here is derived from an EMBL/GenBank/DDBJ whole genome shotgun (WGS) entry which is preliminary data.</text>
</comment>